<dbReference type="InterPro" id="IPR005162">
    <property type="entry name" value="Retrotrans_gag_dom"/>
</dbReference>
<dbReference type="Pfam" id="PF03732">
    <property type="entry name" value="Retrotrans_gag"/>
    <property type="match status" value="1"/>
</dbReference>
<keyword evidence="3" id="KW-1185">Reference proteome</keyword>
<gene>
    <name evidence="2" type="ORF">CDL12_06239</name>
</gene>
<proteinExistence type="predicted"/>
<dbReference type="Proteomes" id="UP000231279">
    <property type="component" value="Unassembled WGS sequence"/>
</dbReference>
<evidence type="ECO:0000313" key="2">
    <source>
        <dbReference type="EMBL" id="PIN21071.1"/>
    </source>
</evidence>
<evidence type="ECO:0000313" key="3">
    <source>
        <dbReference type="Proteomes" id="UP000231279"/>
    </source>
</evidence>
<comment type="caution">
    <text evidence="2">The sequence shown here is derived from an EMBL/GenBank/DDBJ whole genome shotgun (WGS) entry which is preliminary data.</text>
</comment>
<protein>
    <recommendedName>
        <fullName evidence="1">Retrotransposon gag domain-containing protein</fullName>
    </recommendedName>
</protein>
<feature type="domain" description="Retrotransposon gag" evidence="1">
    <location>
        <begin position="118"/>
        <end position="186"/>
    </location>
</feature>
<dbReference type="PANTHER" id="PTHR33223">
    <property type="entry name" value="CCHC-TYPE DOMAIN-CONTAINING PROTEIN"/>
    <property type="match status" value="1"/>
</dbReference>
<dbReference type="EMBL" id="NKXS01001009">
    <property type="protein sequence ID" value="PIN21071.1"/>
    <property type="molecule type" value="Genomic_DNA"/>
</dbReference>
<sequence>MGEHDQRGVGEYDIRDKQKDVTTVEVKVNEISYEVERLDKKLEELKKMGASNLEEKEHHHEINNSPFCDEIVGKYVPNDFKVPNLPSYDGIGNSQKYVNKFEKIIWLYALTNAQKAQIFVTTPDDVADEWFTSLVPKTMVNYTQLIRKIFCHFASQKRPKRPCTYLLAIQQRDDKPLREFKERFNNELLVGQKLTVDLKVSILLNNLRHENFRSKLSRNPPKTEGYRMQRESTKMRLRLKRTHNCSKDKDHLTEECVLLKNEIESLIQ</sequence>
<accession>A0A2G9HU84</accession>
<dbReference type="PANTHER" id="PTHR33223:SF10">
    <property type="entry name" value="AMINOTRANSFERASE-LIKE PLANT MOBILE DOMAIN-CONTAINING PROTEIN"/>
    <property type="match status" value="1"/>
</dbReference>
<dbReference type="OrthoDB" id="1740536at2759"/>
<name>A0A2G9HU84_9LAMI</name>
<dbReference type="AlphaFoldDB" id="A0A2G9HU84"/>
<reference evidence="3" key="1">
    <citation type="journal article" date="2018" name="Gigascience">
        <title>Genome assembly of the Pink Ipe (Handroanthus impetiginosus, Bignoniaceae), a highly valued, ecologically keystone Neotropical timber forest tree.</title>
        <authorList>
            <person name="Silva-Junior O.B."/>
            <person name="Grattapaglia D."/>
            <person name="Novaes E."/>
            <person name="Collevatti R.G."/>
        </authorList>
    </citation>
    <scope>NUCLEOTIDE SEQUENCE [LARGE SCALE GENOMIC DNA]</scope>
    <source>
        <strain evidence="3">cv. UFG-1</strain>
    </source>
</reference>
<evidence type="ECO:0000259" key="1">
    <source>
        <dbReference type="Pfam" id="PF03732"/>
    </source>
</evidence>
<organism evidence="2 3">
    <name type="scientific">Handroanthus impetiginosus</name>
    <dbReference type="NCBI Taxonomy" id="429701"/>
    <lineage>
        <taxon>Eukaryota</taxon>
        <taxon>Viridiplantae</taxon>
        <taxon>Streptophyta</taxon>
        <taxon>Embryophyta</taxon>
        <taxon>Tracheophyta</taxon>
        <taxon>Spermatophyta</taxon>
        <taxon>Magnoliopsida</taxon>
        <taxon>eudicotyledons</taxon>
        <taxon>Gunneridae</taxon>
        <taxon>Pentapetalae</taxon>
        <taxon>asterids</taxon>
        <taxon>lamiids</taxon>
        <taxon>Lamiales</taxon>
        <taxon>Bignoniaceae</taxon>
        <taxon>Crescentiina</taxon>
        <taxon>Tabebuia alliance</taxon>
        <taxon>Handroanthus</taxon>
    </lineage>
</organism>